<protein>
    <submittedName>
        <fullName evidence="6">WAT1-related protein</fullName>
    </submittedName>
</protein>
<dbReference type="AlphaFoldDB" id="A0A5N5HSK0"/>
<dbReference type="GO" id="GO:0016020">
    <property type="term" value="C:membrane"/>
    <property type="evidence" value="ECO:0007669"/>
    <property type="project" value="InterPro"/>
</dbReference>
<reference evidence="6 7" key="3">
    <citation type="submission" date="2019-11" db="EMBL/GenBank/DDBJ databases">
        <title>A de novo genome assembly of a pear dwarfing rootstock.</title>
        <authorList>
            <person name="Wang F."/>
            <person name="Wang J."/>
            <person name="Li S."/>
            <person name="Zhang Y."/>
            <person name="Fang M."/>
            <person name="Ma L."/>
            <person name="Zhao Y."/>
            <person name="Jiang S."/>
        </authorList>
    </citation>
    <scope>NUCLEOTIDE SEQUENCE [LARGE SCALE GENOMIC DNA]</scope>
    <source>
        <strain evidence="6">S2</strain>
        <tissue evidence="6">Leaf</tissue>
    </source>
</reference>
<evidence type="ECO:0000256" key="2">
    <source>
        <dbReference type="ARBA" id="ARBA00022692"/>
    </source>
</evidence>
<evidence type="ECO:0000256" key="1">
    <source>
        <dbReference type="ARBA" id="ARBA00004141"/>
    </source>
</evidence>
<gene>
    <name evidence="6" type="ORF">D8674_033275</name>
</gene>
<evidence type="ECO:0000256" key="3">
    <source>
        <dbReference type="ARBA" id="ARBA00022989"/>
    </source>
</evidence>
<evidence type="ECO:0000313" key="6">
    <source>
        <dbReference type="EMBL" id="KAB2628480.1"/>
    </source>
</evidence>
<comment type="caution">
    <text evidence="6">The sequence shown here is derived from an EMBL/GenBank/DDBJ whole genome shotgun (WGS) entry which is preliminary data.</text>
</comment>
<organism evidence="6 7">
    <name type="scientific">Pyrus ussuriensis x Pyrus communis</name>
    <dbReference type="NCBI Taxonomy" id="2448454"/>
    <lineage>
        <taxon>Eukaryota</taxon>
        <taxon>Viridiplantae</taxon>
        <taxon>Streptophyta</taxon>
        <taxon>Embryophyta</taxon>
        <taxon>Tracheophyta</taxon>
        <taxon>Spermatophyta</taxon>
        <taxon>Magnoliopsida</taxon>
        <taxon>eudicotyledons</taxon>
        <taxon>Gunneridae</taxon>
        <taxon>Pentapetalae</taxon>
        <taxon>rosids</taxon>
        <taxon>fabids</taxon>
        <taxon>Rosales</taxon>
        <taxon>Rosaceae</taxon>
        <taxon>Amygdaloideae</taxon>
        <taxon>Maleae</taxon>
        <taxon>Pyrus</taxon>
    </lineage>
</organism>
<keyword evidence="7" id="KW-1185">Reference proteome</keyword>
<dbReference type="EMBL" id="SMOL01000148">
    <property type="protein sequence ID" value="KAB2628480.1"/>
    <property type="molecule type" value="Genomic_DNA"/>
</dbReference>
<reference evidence="7" key="2">
    <citation type="submission" date="2019-10" db="EMBL/GenBank/DDBJ databases">
        <title>A de novo genome assembly of a pear dwarfing rootstock.</title>
        <authorList>
            <person name="Wang F."/>
            <person name="Wang J."/>
            <person name="Li S."/>
            <person name="Zhang Y."/>
            <person name="Fang M."/>
            <person name="Ma L."/>
            <person name="Zhao Y."/>
            <person name="Jiang S."/>
        </authorList>
    </citation>
    <scope>NUCLEOTIDE SEQUENCE [LARGE SCALE GENOMIC DNA]</scope>
</reference>
<comment type="subcellular location">
    <subcellularLocation>
        <location evidence="1">Membrane</location>
        <topology evidence="1">Multi-pass membrane protein</topology>
    </subcellularLocation>
</comment>
<proteinExistence type="predicted"/>
<evidence type="ECO:0000256" key="4">
    <source>
        <dbReference type="ARBA" id="ARBA00023136"/>
    </source>
</evidence>
<accession>A0A5N5HSK0</accession>
<dbReference type="PANTHER" id="PTHR31218">
    <property type="entry name" value="WAT1-RELATED PROTEIN"/>
    <property type="match status" value="1"/>
</dbReference>
<reference evidence="6 7" key="1">
    <citation type="submission" date="2019-09" db="EMBL/GenBank/DDBJ databases">
        <authorList>
            <person name="Ou C."/>
        </authorList>
    </citation>
    <scope>NUCLEOTIDE SEQUENCE [LARGE SCALE GENOMIC DNA]</scope>
    <source>
        <strain evidence="6">S2</strain>
        <tissue evidence="6">Leaf</tissue>
    </source>
</reference>
<dbReference type="Proteomes" id="UP000327157">
    <property type="component" value="Chromosome 8"/>
</dbReference>
<dbReference type="GO" id="GO:0022857">
    <property type="term" value="F:transmembrane transporter activity"/>
    <property type="evidence" value="ECO:0007669"/>
    <property type="project" value="InterPro"/>
</dbReference>
<keyword evidence="2 5" id="KW-0812">Transmembrane</keyword>
<sequence>MSVTYPCYYSSTALMSAMGSIQAVGFALCKERDWSQWMLGWNIRLLTVAYSGIMVTGLSAAFIALCIDMRGPLFVSIFNPLMLMLVIIVGSLVLDEKLHLGRYVRTLD</sequence>
<keyword evidence="3 5" id="KW-1133">Transmembrane helix</keyword>
<dbReference type="SUPFAM" id="SSF103481">
    <property type="entry name" value="Multidrug resistance efflux transporter EmrE"/>
    <property type="match status" value="1"/>
</dbReference>
<feature type="transmembrane region" description="Helical" evidence="5">
    <location>
        <begin position="73"/>
        <end position="94"/>
    </location>
</feature>
<evidence type="ECO:0000256" key="5">
    <source>
        <dbReference type="SAM" id="Phobius"/>
    </source>
</evidence>
<dbReference type="OrthoDB" id="1728340at2759"/>
<feature type="transmembrane region" description="Helical" evidence="5">
    <location>
        <begin position="41"/>
        <end position="67"/>
    </location>
</feature>
<dbReference type="InterPro" id="IPR037185">
    <property type="entry name" value="EmrE-like"/>
</dbReference>
<feature type="transmembrane region" description="Helical" evidence="5">
    <location>
        <begin position="12"/>
        <end position="29"/>
    </location>
</feature>
<dbReference type="InterPro" id="IPR030184">
    <property type="entry name" value="WAT1-related"/>
</dbReference>
<keyword evidence="4 5" id="KW-0472">Membrane</keyword>
<evidence type="ECO:0000313" key="7">
    <source>
        <dbReference type="Proteomes" id="UP000327157"/>
    </source>
</evidence>
<name>A0A5N5HSK0_9ROSA</name>